<organism evidence="2 3">
    <name type="scientific">Brassica carinata</name>
    <name type="common">Ethiopian mustard</name>
    <name type="synonym">Abyssinian cabbage</name>
    <dbReference type="NCBI Taxonomy" id="52824"/>
    <lineage>
        <taxon>Eukaryota</taxon>
        <taxon>Viridiplantae</taxon>
        <taxon>Streptophyta</taxon>
        <taxon>Embryophyta</taxon>
        <taxon>Tracheophyta</taxon>
        <taxon>Spermatophyta</taxon>
        <taxon>Magnoliopsida</taxon>
        <taxon>eudicotyledons</taxon>
        <taxon>Gunneridae</taxon>
        <taxon>Pentapetalae</taxon>
        <taxon>rosids</taxon>
        <taxon>malvids</taxon>
        <taxon>Brassicales</taxon>
        <taxon>Brassicaceae</taxon>
        <taxon>Brassiceae</taxon>
        <taxon>Brassica</taxon>
    </lineage>
</organism>
<protein>
    <recommendedName>
        <fullName evidence="1">NB-ARC domain-containing protein</fullName>
    </recommendedName>
</protein>
<sequence>MEMFRDFFSDASEDEATMIEEIVEGISNQLLAMKQVDFSNIVGINIHMERLSPLLSMESGNEVRMIGLWGMGGIGKTTIAKCLFDWFSRGFPARCFLENVSKIHRTHGFSYLTTRFLSTTLGLSEKKMNFPGAELGPHELKARLENRKVFLVLDNADDMKQMHALAQDSSWFGPGSRIIITTRDKGLLSSYGVRTIYEVKCLDTDDSLQIFNRIAFEGGLPPPSDCYNQLSVRASRLAQGLPPAIEAYSLFFRRLRSSEEWEDAF</sequence>
<dbReference type="PRINTS" id="PR00364">
    <property type="entry name" value="DISEASERSIST"/>
</dbReference>
<feature type="domain" description="NB-ARC" evidence="1">
    <location>
        <begin position="47"/>
        <end position="217"/>
    </location>
</feature>
<dbReference type="PANTHER" id="PTHR11017">
    <property type="entry name" value="LEUCINE-RICH REPEAT-CONTAINING PROTEIN"/>
    <property type="match status" value="1"/>
</dbReference>
<dbReference type="AlphaFoldDB" id="A0A8X7R2X0"/>
<dbReference type="Gene3D" id="3.40.50.300">
    <property type="entry name" value="P-loop containing nucleotide triphosphate hydrolases"/>
    <property type="match status" value="1"/>
</dbReference>
<dbReference type="InterPro" id="IPR027417">
    <property type="entry name" value="P-loop_NTPase"/>
</dbReference>
<dbReference type="SUPFAM" id="SSF52540">
    <property type="entry name" value="P-loop containing nucleoside triphosphate hydrolases"/>
    <property type="match status" value="1"/>
</dbReference>
<gene>
    <name evidence="2" type="ORF">Bca52824_052898</name>
</gene>
<dbReference type="EMBL" id="JAAMPC010000011">
    <property type="protein sequence ID" value="KAG2281678.1"/>
    <property type="molecule type" value="Genomic_DNA"/>
</dbReference>
<dbReference type="InterPro" id="IPR044974">
    <property type="entry name" value="Disease_R_plants"/>
</dbReference>
<evidence type="ECO:0000313" key="3">
    <source>
        <dbReference type="Proteomes" id="UP000886595"/>
    </source>
</evidence>
<dbReference type="OrthoDB" id="1102736at2759"/>
<reference evidence="2 3" key="1">
    <citation type="submission" date="2020-02" db="EMBL/GenBank/DDBJ databases">
        <authorList>
            <person name="Ma Q."/>
            <person name="Huang Y."/>
            <person name="Song X."/>
            <person name="Pei D."/>
        </authorList>
    </citation>
    <scope>NUCLEOTIDE SEQUENCE [LARGE SCALE GENOMIC DNA]</scope>
    <source>
        <strain evidence="2">Sxm20200214</strain>
        <tissue evidence="2">Leaf</tissue>
    </source>
</reference>
<accession>A0A8X7R2X0</accession>
<dbReference type="GO" id="GO:0006952">
    <property type="term" value="P:defense response"/>
    <property type="evidence" value="ECO:0007669"/>
    <property type="project" value="InterPro"/>
</dbReference>
<proteinExistence type="predicted"/>
<evidence type="ECO:0000313" key="2">
    <source>
        <dbReference type="EMBL" id="KAG2281678.1"/>
    </source>
</evidence>
<dbReference type="GO" id="GO:0043531">
    <property type="term" value="F:ADP binding"/>
    <property type="evidence" value="ECO:0007669"/>
    <property type="project" value="InterPro"/>
</dbReference>
<keyword evidence="3" id="KW-1185">Reference proteome</keyword>
<evidence type="ECO:0000259" key="1">
    <source>
        <dbReference type="Pfam" id="PF00931"/>
    </source>
</evidence>
<name>A0A8X7R2X0_BRACI</name>
<comment type="caution">
    <text evidence="2">The sequence shown here is derived from an EMBL/GenBank/DDBJ whole genome shotgun (WGS) entry which is preliminary data.</text>
</comment>
<dbReference type="InterPro" id="IPR002182">
    <property type="entry name" value="NB-ARC"/>
</dbReference>
<dbReference type="Pfam" id="PF00931">
    <property type="entry name" value="NB-ARC"/>
    <property type="match status" value="1"/>
</dbReference>
<dbReference type="Proteomes" id="UP000886595">
    <property type="component" value="Unassembled WGS sequence"/>
</dbReference>
<dbReference type="PANTHER" id="PTHR11017:SF501">
    <property type="entry name" value="ADP-RIBOSYL CYCLASE_CYCLIC ADP-RIBOSE HYDROLASE-RELATED"/>
    <property type="match status" value="1"/>
</dbReference>